<dbReference type="InterPro" id="IPR052345">
    <property type="entry name" value="Rad_response_metalloprotease"/>
</dbReference>
<dbReference type="PANTHER" id="PTHR43236:SF1">
    <property type="entry name" value="BLL7220 PROTEIN"/>
    <property type="match status" value="1"/>
</dbReference>
<dbReference type="InterPro" id="IPR001387">
    <property type="entry name" value="Cro/C1-type_HTH"/>
</dbReference>
<dbReference type="PANTHER" id="PTHR43236">
    <property type="entry name" value="ANTITOXIN HIGA1"/>
    <property type="match status" value="1"/>
</dbReference>
<dbReference type="Gene3D" id="1.10.260.40">
    <property type="entry name" value="lambda repressor-like DNA-binding domains"/>
    <property type="match status" value="1"/>
</dbReference>
<organism evidence="2">
    <name type="scientific">hydrothermal vent metagenome</name>
    <dbReference type="NCBI Taxonomy" id="652676"/>
    <lineage>
        <taxon>unclassified sequences</taxon>
        <taxon>metagenomes</taxon>
        <taxon>ecological metagenomes</taxon>
    </lineage>
</organism>
<protein>
    <submittedName>
        <fullName evidence="2">HigA protein (Antitoxin to HigB)</fullName>
    </submittedName>
</protein>
<dbReference type="EMBL" id="UOFM01000182">
    <property type="protein sequence ID" value="VAW76551.1"/>
    <property type="molecule type" value="Genomic_DNA"/>
</dbReference>
<name>A0A3B0YAE4_9ZZZZ</name>
<feature type="domain" description="HTH cro/C1-type" evidence="1">
    <location>
        <begin position="10"/>
        <end position="64"/>
    </location>
</feature>
<sequence length="374" mass="41857">MQKTMKTEAIRNALADHGLTQKDLASKLGVSAQAITNWLKGKDFPRPATLLKLASTLHLSFEQMVQADDANRPVVAFRKKGSAKTTQSHITKAEEMGILLKPLVPYLPEQQALRTLITTPSTEYDKLQAAVLQTRSRLGIGEQAVLGYESLIGEFRNSGAVLVPVMWGAKQRHENAIHIRLPREDVTFILLNLDTRIEDFKFWMAHELAHVYTPNLAGSEAGEDYADAFAGALLFPEPCAEACYKTARKKTSHDGVMRALLKCATQHVISLNTVYQQVRQYARANGMPALVIDESNMHATRNSHTGQLISEALYDPTPPMPDVYIASCEHAFQSDFFRALRQMLQERETGPAYLQQILDMSIHDAKSLYEELRH</sequence>
<dbReference type="PROSITE" id="PS50943">
    <property type="entry name" value="HTH_CROC1"/>
    <property type="match status" value="1"/>
</dbReference>
<proteinExistence type="predicted"/>
<dbReference type="SUPFAM" id="SSF47413">
    <property type="entry name" value="lambda repressor-like DNA-binding domains"/>
    <property type="match status" value="1"/>
</dbReference>
<evidence type="ECO:0000259" key="1">
    <source>
        <dbReference type="PROSITE" id="PS50943"/>
    </source>
</evidence>
<accession>A0A3B0YAE4</accession>
<dbReference type="AlphaFoldDB" id="A0A3B0YAE4"/>
<evidence type="ECO:0000313" key="2">
    <source>
        <dbReference type="EMBL" id="VAW76551.1"/>
    </source>
</evidence>
<gene>
    <name evidence="2" type="ORF">MNBD_GAMMA14-2171</name>
</gene>
<dbReference type="Pfam" id="PF01381">
    <property type="entry name" value="HTH_3"/>
    <property type="match status" value="1"/>
</dbReference>
<dbReference type="InterPro" id="IPR010982">
    <property type="entry name" value="Lambda_DNA-bd_dom_sf"/>
</dbReference>
<dbReference type="CDD" id="cd00093">
    <property type="entry name" value="HTH_XRE"/>
    <property type="match status" value="1"/>
</dbReference>
<reference evidence="2" key="1">
    <citation type="submission" date="2018-06" db="EMBL/GenBank/DDBJ databases">
        <authorList>
            <person name="Zhirakovskaya E."/>
        </authorList>
    </citation>
    <scope>NUCLEOTIDE SEQUENCE</scope>
</reference>
<dbReference type="SMART" id="SM00530">
    <property type="entry name" value="HTH_XRE"/>
    <property type="match status" value="1"/>
</dbReference>
<dbReference type="GO" id="GO:0003677">
    <property type="term" value="F:DNA binding"/>
    <property type="evidence" value="ECO:0007669"/>
    <property type="project" value="InterPro"/>
</dbReference>